<evidence type="ECO:0000313" key="2">
    <source>
        <dbReference type="Proteomes" id="UP001285352"/>
    </source>
</evidence>
<organism evidence="1 2">
    <name type="scientific">Lentzea sokolovensis</name>
    <dbReference type="NCBI Taxonomy" id="3095429"/>
    <lineage>
        <taxon>Bacteria</taxon>
        <taxon>Bacillati</taxon>
        <taxon>Actinomycetota</taxon>
        <taxon>Actinomycetes</taxon>
        <taxon>Pseudonocardiales</taxon>
        <taxon>Pseudonocardiaceae</taxon>
        <taxon>Lentzea</taxon>
    </lineage>
</organism>
<proteinExistence type="predicted"/>
<protein>
    <submittedName>
        <fullName evidence="1">Uncharacterized protein</fullName>
    </submittedName>
</protein>
<reference evidence="1 2" key="2">
    <citation type="submission" date="2023-11" db="EMBL/GenBank/DDBJ databases">
        <authorList>
            <person name="Lara A.C."/>
            <person name="Chronakova A."/>
        </authorList>
    </citation>
    <scope>NUCLEOTIDE SEQUENCE [LARGE SCALE GENOMIC DNA]</scope>
    <source>
        <strain evidence="1 2">BCCO 10_0061</strain>
    </source>
</reference>
<reference evidence="1 2" key="1">
    <citation type="submission" date="2023-11" db="EMBL/GenBank/DDBJ databases">
        <title>Lentzea sokolovensis, sp. nov., Lentzea kristufkii, sp. nov., and Lentzea miocenensis, sp. nov., rare actinobacteria from Sokolov Coal Basin, Miocene lacustrine sediment, Czech Republic.</title>
        <authorList>
            <person name="Lara A."/>
            <person name="Kotroba L."/>
            <person name="Nouioui I."/>
            <person name="Neumann-Schaal M."/>
            <person name="Mast Y."/>
            <person name="Chronakova A."/>
        </authorList>
    </citation>
    <scope>NUCLEOTIDE SEQUENCE [LARGE SCALE GENOMIC DNA]</scope>
    <source>
        <strain evidence="1 2">BCCO 10_0061</strain>
    </source>
</reference>
<dbReference type="EMBL" id="JAXAVU010000004">
    <property type="protein sequence ID" value="MDX8141617.1"/>
    <property type="molecule type" value="Genomic_DNA"/>
</dbReference>
<keyword evidence="2" id="KW-1185">Reference proteome</keyword>
<name>A0ABU4UR22_9PSEU</name>
<evidence type="ECO:0000313" key="1">
    <source>
        <dbReference type="EMBL" id="MDX8141617.1"/>
    </source>
</evidence>
<sequence length="65" mass="6765">MQREEAGQPIHDSIGGTEVDLVIFYGSGATAPVTQLIGIPEVQPPAGLDEEYALADRTAAGPWGT</sequence>
<dbReference type="RefSeq" id="WP_319973940.1">
    <property type="nucleotide sequence ID" value="NZ_JAXAVU010000004.1"/>
</dbReference>
<accession>A0ABU4UR22</accession>
<comment type="caution">
    <text evidence="1">The sequence shown here is derived from an EMBL/GenBank/DDBJ whole genome shotgun (WGS) entry which is preliminary data.</text>
</comment>
<dbReference type="Proteomes" id="UP001285352">
    <property type="component" value="Unassembled WGS sequence"/>
</dbReference>
<gene>
    <name evidence="1" type="ORF">SK854_05800</name>
</gene>